<proteinExistence type="predicted"/>
<sequence length="338" mass="40223">MTKVIKGEFEKLEFVKISDVSLTCNTSLEIFNEEFNRMSRMEDDLFTYEVEIAEVTNIPYDEVELTNKESFDSDGEDEVAEIFRIKTNVFDFETPLCKAFKEFNCLLQIDLDVLTKNIEEFKTYDDYKDDWIYKWNKDFPWVHEKPWTAIGVWTKPTPVKHCCKPFNYKNRCSKWPSCSWRDDGYCNGGNLPRAYIVGNTLCYQDLEWYDALKDSELKEEALKNKAIMEGMINDNDESSNEVWRRWDNYEITNHDNEYENEHGDEKRHALCDDATQEWPVCTIRRFKMIKYSFGQDEEYVVVKEGEYEDLTSTSKHACRAYQEIFHKMDEGWMVTTPE</sequence>
<comment type="caution">
    <text evidence="1">The sequence shown here is derived from an EMBL/GenBank/DDBJ whole genome shotgun (WGS) entry which is preliminary data.</text>
</comment>
<gene>
    <name evidence="1" type="ORF">Tco_1069485</name>
</gene>
<evidence type="ECO:0000313" key="2">
    <source>
        <dbReference type="Proteomes" id="UP001151760"/>
    </source>
</evidence>
<keyword evidence="2" id="KW-1185">Reference proteome</keyword>
<reference evidence="1" key="1">
    <citation type="journal article" date="2022" name="Int. J. Mol. Sci.">
        <title>Draft Genome of Tanacetum Coccineum: Genomic Comparison of Closely Related Tanacetum-Family Plants.</title>
        <authorList>
            <person name="Yamashiro T."/>
            <person name="Shiraishi A."/>
            <person name="Nakayama K."/>
            <person name="Satake H."/>
        </authorList>
    </citation>
    <scope>NUCLEOTIDE SEQUENCE</scope>
</reference>
<name>A0ABQ5HIQ3_9ASTR</name>
<dbReference type="EMBL" id="BQNB010019666">
    <property type="protein sequence ID" value="GJT87768.1"/>
    <property type="molecule type" value="Genomic_DNA"/>
</dbReference>
<organism evidence="1 2">
    <name type="scientific">Tanacetum coccineum</name>
    <dbReference type="NCBI Taxonomy" id="301880"/>
    <lineage>
        <taxon>Eukaryota</taxon>
        <taxon>Viridiplantae</taxon>
        <taxon>Streptophyta</taxon>
        <taxon>Embryophyta</taxon>
        <taxon>Tracheophyta</taxon>
        <taxon>Spermatophyta</taxon>
        <taxon>Magnoliopsida</taxon>
        <taxon>eudicotyledons</taxon>
        <taxon>Gunneridae</taxon>
        <taxon>Pentapetalae</taxon>
        <taxon>asterids</taxon>
        <taxon>campanulids</taxon>
        <taxon>Asterales</taxon>
        <taxon>Asteraceae</taxon>
        <taxon>Asteroideae</taxon>
        <taxon>Anthemideae</taxon>
        <taxon>Anthemidinae</taxon>
        <taxon>Tanacetum</taxon>
    </lineage>
</organism>
<protein>
    <submittedName>
        <fullName evidence="1">Uncharacterized protein</fullName>
    </submittedName>
</protein>
<accession>A0ABQ5HIQ3</accession>
<reference evidence="1" key="2">
    <citation type="submission" date="2022-01" db="EMBL/GenBank/DDBJ databases">
        <authorList>
            <person name="Yamashiro T."/>
            <person name="Shiraishi A."/>
            <person name="Satake H."/>
            <person name="Nakayama K."/>
        </authorList>
    </citation>
    <scope>NUCLEOTIDE SEQUENCE</scope>
</reference>
<dbReference type="Proteomes" id="UP001151760">
    <property type="component" value="Unassembled WGS sequence"/>
</dbReference>
<evidence type="ECO:0000313" key="1">
    <source>
        <dbReference type="EMBL" id="GJT87768.1"/>
    </source>
</evidence>